<dbReference type="Proteomes" id="UP000190476">
    <property type="component" value="Chromosome I"/>
</dbReference>
<name>A0A1U6J8I9_9CLOT</name>
<dbReference type="RefSeq" id="WP_079481283.1">
    <property type="nucleotide sequence ID" value="NZ_CBML010000006.1"/>
</dbReference>
<keyword evidence="2" id="KW-1185">Reference proteome</keyword>
<dbReference type="STRING" id="1351755.CCH01_10790"/>
<organism evidence="1 2">
    <name type="scientific">Clostridium chauvoei JF4335</name>
    <dbReference type="NCBI Taxonomy" id="1351755"/>
    <lineage>
        <taxon>Bacteria</taxon>
        <taxon>Bacillati</taxon>
        <taxon>Bacillota</taxon>
        <taxon>Clostridia</taxon>
        <taxon>Eubacteriales</taxon>
        <taxon>Clostridiaceae</taxon>
        <taxon>Clostridium</taxon>
    </lineage>
</organism>
<dbReference type="OrthoDB" id="1889202at2"/>
<evidence type="ECO:0000313" key="1">
    <source>
        <dbReference type="EMBL" id="SLK16606.1"/>
    </source>
</evidence>
<dbReference type="EMBL" id="LT799839">
    <property type="protein sequence ID" value="SLK16606.1"/>
    <property type="molecule type" value="Genomic_DNA"/>
</dbReference>
<evidence type="ECO:0000313" key="2">
    <source>
        <dbReference type="Proteomes" id="UP000190476"/>
    </source>
</evidence>
<gene>
    <name evidence="1" type="ORF">CCH01_10790</name>
</gene>
<dbReference type="SUPFAM" id="SSF52540">
    <property type="entry name" value="P-loop containing nucleoside triphosphate hydrolases"/>
    <property type="match status" value="1"/>
</dbReference>
<dbReference type="AlphaFoldDB" id="A0A1U6J8I9"/>
<dbReference type="InterPro" id="IPR027417">
    <property type="entry name" value="P-loop_NTPase"/>
</dbReference>
<reference evidence="2" key="1">
    <citation type="submission" date="2017-03" db="EMBL/GenBank/DDBJ databases">
        <authorList>
            <person name="Falquet L."/>
            <person name="Falquet L."/>
        </authorList>
    </citation>
    <scope>NUCLEOTIDE SEQUENCE [LARGE SCALE GENOMIC DNA]</scope>
</reference>
<protein>
    <submittedName>
        <fullName evidence="1">Uncharacterized protein</fullName>
    </submittedName>
</protein>
<accession>A0A1U6J8I9</accession>
<dbReference type="GeneID" id="66301419"/>
<proteinExistence type="predicted"/>
<sequence length="580" mass="67280">MDIKKSLKKNMHYGKAFREKMDIVFEDLRADFDVATLYKSKERIEKLKAINFDVTKDIETIANKAIITNGLISGSRGTGKSHLMLLARETINSNKKSFCVYISLKEHNIIENLNISAERYYLWVILRELKKQLDTLFINDEENKLSRILDYFNLTKKSKISEFQKKYLEVEDIIKEGDREFLSLIGRIKVTEGEEDSLNSEIEGKLDKGLLGIKKALKASSKATRESIDDRELYSLIDINIIKNYIIEFKELLELESIVFFYDEWSSISEDNILILSNIIKALSISPIFHWIAYVKSRGTLGVLEQTTDMPTCKDLDLKYIYEEDRYLCVSYFRGLANKRIESIFGKTKFNIDSLVTNDNLDRIIKASMGNTRDFGIILNYAFDFYKEDFFAGKEFERLHLTRHIAKAIKKLGVEKENNLQASKSKYTSKLWIEVQKYVSSTNCTHFSIEDSVENSNFINDIEFNELIYYRLIHLRKANVQGKEVGKPKLNIYCCDVTSMYSEIFDAKNPSKKIELVLNQEVINNKVRRYIFRISDIMNSYRVEEGKQIICKCGKIITEDMTYALEKGICIYCGNPLGCA</sequence>